<evidence type="ECO:0000313" key="3">
    <source>
        <dbReference type="Proteomes" id="UP001382904"/>
    </source>
</evidence>
<dbReference type="EMBL" id="JBBKAM010000002">
    <property type="protein sequence ID" value="MEJ8644159.1"/>
    <property type="molecule type" value="Genomic_DNA"/>
</dbReference>
<organism evidence="2 3">
    <name type="scientific">Streptomyces caledonius</name>
    <dbReference type="NCBI Taxonomy" id="3134107"/>
    <lineage>
        <taxon>Bacteria</taxon>
        <taxon>Bacillati</taxon>
        <taxon>Actinomycetota</taxon>
        <taxon>Actinomycetes</taxon>
        <taxon>Kitasatosporales</taxon>
        <taxon>Streptomycetaceae</taxon>
        <taxon>Streptomyces</taxon>
    </lineage>
</organism>
<evidence type="ECO:0000313" key="2">
    <source>
        <dbReference type="EMBL" id="MEJ8644159.1"/>
    </source>
</evidence>
<accession>A0ABU8U8F7</accession>
<evidence type="ECO:0000256" key="1">
    <source>
        <dbReference type="SAM" id="MobiDB-lite"/>
    </source>
</evidence>
<comment type="caution">
    <text evidence="2">The sequence shown here is derived from an EMBL/GenBank/DDBJ whole genome shotgun (WGS) entry which is preliminary data.</text>
</comment>
<feature type="region of interest" description="Disordered" evidence="1">
    <location>
        <begin position="49"/>
        <end position="136"/>
    </location>
</feature>
<feature type="compositionally biased region" description="Low complexity" evidence="1">
    <location>
        <begin position="73"/>
        <end position="83"/>
    </location>
</feature>
<name>A0ABU8U8F7_9ACTN</name>
<sequence>MLLDAGPGLRAAVEALLDGNPSHAQLREFVKNTQHELRDTDNRVLILSMLSGTPGRSSRRPPSPRSRARPRTAPRSSRPASTRRAPRTRPPRTRPRTGPPVRATARAPAPAPAPTAPRRSCPRAPAVTALVPATAT</sequence>
<feature type="compositionally biased region" description="Basic residues" evidence="1">
    <location>
        <begin position="84"/>
        <end position="95"/>
    </location>
</feature>
<reference evidence="2 3" key="1">
    <citation type="submission" date="2024-03" db="EMBL/GenBank/DDBJ databases">
        <title>Novel Streptomyces species of biotechnological and ecological value are a feature of Machair soil.</title>
        <authorList>
            <person name="Prole J.R."/>
            <person name="Goodfellow M."/>
            <person name="Allenby N."/>
            <person name="Ward A.C."/>
        </authorList>
    </citation>
    <scope>NUCLEOTIDE SEQUENCE [LARGE SCALE GENOMIC DNA]</scope>
    <source>
        <strain evidence="2 3">MS1.HAVA.3</strain>
    </source>
</reference>
<protein>
    <submittedName>
        <fullName evidence="2">Uncharacterized protein</fullName>
    </submittedName>
</protein>
<proteinExistence type="predicted"/>
<keyword evidence="3" id="KW-1185">Reference proteome</keyword>
<dbReference type="Proteomes" id="UP001382904">
    <property type="component" value="Unassembled WGS sequence"/>
</dbReference>
<gene>
    <name evidence="2" type="ORF">WKI68_28215</name>
</gene>
<feature type="compositionally biased region" description="Low complexity" evidence="1">
    <location>
        <begin position="99"/>
        <end position="108"/>
    </location>
</feature>
<feature type="compositionally biased region" description="Low complexity" evidence="1">
    <location>
        <begin position="116"/>
        <end position="136"/>
    </location>
</feature>